<sequence length="176" mass="19919">MISEVRIETRSSSSRARISVEQKEKKARREEEGNAELARGNDGGSWRLSRGRSPELTDGLVGRRKKQVLASPVSSPVQSSPVPPKEVKQTPPNSSRLTLIPFAKLINCVHMRLQNIEGLNVDTLLYIFNIGHLTSSGAKRDQTDEFWSNSNWRMFVCSLACSYQNFSNFYQAIIFW</sequence>
<organism evidence="2 3">
    <name type="scientific">Malus domestica</name>
    <name type="common">Apple</name>
    <name type="synonym">Pyrus malus</name>
    <dbReference type="NCBI Taxonomy" id="3750"/>
    <lineage>
        <taxon>Eukaryota</taxon>
        <taxon>Viridiplantae</taxon>
        <taxon>Streptophyta</taxon>
        <taxon>Embryophyta</taxon>
        <taxon>Tracheophyta</taxon>
        <taxon>Spermatophyta</taxon>
        <taxon>Magnoliopsida</taxon>
        <taxon>eudicotyledons</taxon>
        <taxon>Gunneridae</taxon>
        <taxon>Pentapetalae</taxon>
        <taxon>rosids</taxon>
        <taxon>fabids</taxon>
        <taxon>Rosales</taxon>
        <taxon>Rosaceae</taxon>
        <taxon>Amygdaloideae</taxon>
        <taxon>Maleae</taxon>
        <taxon>Malus</taxon>
    </lineage>
</organism>
<evidence type="ECO:0000313" key="2">
    <source>
        <dbReference type="EMBL" id="RXH72176.1"/>
    </source>
</evidence>
<feature type="region of interest" description="Disordered" evidence="1">
    <location>
        <begin position="1"/>
        <end position="93"/>
    </location>
</feature>
<reference evidence="2 3" key="1">
    <citation type="submission" date="2018-10" db="EMBL/GenBank/DDBJ databases">
        <title>A high-quality apple genome assembly.</title>
        <authorList>
            <person name="Hu J."/>
        </authorList>
    </citation>
    <scope>NUCLEOTIDE SEQUENCE [LARGE SCALE GENOMIC DNA]</scope>
    <source>
        <strain evidence="3">cv. HFTH1</strain>
        <tissue evidence="2">Young leaf</tissue>
    </source>
</reference>
<feature type="compositionally biased region" description="Basic and acidic residues" evidence="1">
    <location>
        <begin position="18"/>
        <end position="32"/>
    </location>
</feature>
<dbReference type="AlphaFoldDB" id="A0A498HL14"/>
<dbReference type="EMBL" id="RDQH01000342">
    <property type="protein sequence ID" value="RXH72176.1"/>
    <property type="molecule type" value="Genomic_DNA"/>
</dbReference>
<proteinExistence type="predicted"/>
<name>A0A498HL14_MALDO</name>
<dbReference type="Proteomes" id="UP000290289">
    <property type="component" value="Chromosome 16"/>
</dbReference>
<keyword evidence="3" id="KW-1185">Reference proteome</keyword>
<feature type="compositionally biased region" description="Low complexity" evidence="1">
    <location>
        <begin position="71"/>
        <end position="80"/>
    </location>
</feature>
<evidence type="ECO:0000313" key="3">
    <source>
        <dbReference type="Proteomes" id="UP000290289"/>
    </source>
</evidence>
<evidence type="ECO:0000256" key="1">
    <source>
        <dbReference type="SAM" id="MobiDB-lite"/>
    </source>
</evidence>
<comment type="caution">
    <text evidence="2">The sequence shown here is derived from an EMBL/GenBank/DDBJ whole genome shotgun (WGS) entry which is preliminary data.</text>
</comment>
<protein>
    <submittedName>
        <fullName evidence="2">Uncharacterized protein</fullName>
    </submittedName>
</protein>
<accession>A0A498HL14</accession>
<gene>
    <name evidence="2" type="ORF">DVH24_033714</name>
</gene>